<protein>
    <recommendedName>
        <fullName evidence="4">Glycosyltransferase RgtA/B/C/D-like domain-containing protein</fullName>
    </recommendedName>
</protein>
<dbReference type="eggNOG" id="arCOG00563">
    <property type="taxonomic scope" value="Archaea"/>
</dbReference>
<dbReference type="Proteomes" id="UP000009231">
    <property type="component" value="Chromosome"/>
</dbReference>
<feature type="transmembrane region" description="Helical" evidence="1">
    <location>
        <begin position="166"/>
        <end position="183"/>
    </location>
</feature>
<feature type="transmembrane region" description="Helical" evidence="1">
    <location>
        <begin position="69"/>
        <end position="90"/>
    </location>
</feature>
<dbReference type="RefSeq" id="WP_013825907.1">
    <property type="nucleotide sequence ID" value="NC_015574.1"/>
</dbReference>
<keyword evidence="1" id="KW-1133">Transmembrane helix</keyword>
<name>F6D739_METPW</name>
<feature type="transmembrane region" description="Helical" evidence="1">
    <location>
        <begin position="189"/>
        <end position="205"/>
    </location>
</feature>
<feature type="transmembrane region" description="Helical" evidence="1">
    <location>
        <begin position="12"/>
        <end position="33"/>
    </location>
</feature>
<dbReference type="EMBL" id="CP002772">
    <property type="protein sequence ID" value="AEG18406.1"/>
    <property type="molecule type" value="Genomic_DNA"/>
</dbReference>
<keyword evidence="1" id="KW-0472">Membrane</keyword>
<sequence length="528" mass="59102">MTFDYKQFKKFLWIIPAVVAFLIALIPTLKYGWPLTTDIFYQVHVAQVYGQYGLTLIDPLMDPGLGRKIGYPPLFSLMLLFLASTLKLNYFTVARALQPIFAFLTVLTVTYAGKKFYGEVAGISAGFLLISSFLFSRLMSPLPETLALIFVTLAVYLFYRSAVDKKYLYAVISGFLFILVVLTHQSAPVCLFAILTACTLVVGILKRDTSFFKSYAVFLATNIVGALIVALALFLIAPNIMHAVLAKGVLAATGYHTSLPTNDPISNLKYIAYLGILLLFVVIGGFVSYKKRRTADIFIITWAVVMLIASKAYWFGVNVTSIRLLVYLLLPLSILGGSGLSYLYNEYKKKEFTSKSIRSAFLISVFVISSLYGITTVQDPNFNVIPKYDVYAYQNMSIMNPQIAPPTTSDVGLADWFSKNANSSYGVVSNNQNTNQFLVSTTGQTVFNHYTIGKMPNNASLIKYNIRYLVFDKRLTFSGDKSQNKTLTRGMYTFVNNATYGTDKWVLPYMKLVYENTDYNVYEITINS</sequence>
<dbReference type="STRING" id="868131.MSWAN_1392"/>
<proteinExistence type="predicted"/>
<gene>
    <name evidence="2" type="ordered locus">MSWAN_1392</name>
</gene>
<dbReference type="OrthoDB" id="71268at2157"/>
<evidence type="ECO:0008006" key="4">
    <source>
        <dbReference type="Google" id="ProtNLM"/>
    </source>
</evidence>
<feature type="transmembrane region" description="Helical" evidence="1">
    <location>
        <begin position="322"/>
        <end position="344"/>
    </location>
</feature>
<dbReference type="HOGENOM" id="CLU_587455_0_0_2"/>
<feature type="transmembrane region" description="Helical" evidence="1">
    <location>
        <begin position="120"/>
        <end position="136"/>
    </location>
</feature>
<accession>F6D739</accession>
<feature type="transmembrane region" description="Helical" evidence="1">
    <location>
        <begin position="270"/>
        <end position="289"/>
    </location>
</feature>
<dbReference type="GeneID" id="10668897"/>
<evidence type="ECO:0000313" key="3">
    <source>
        <dbReference type="Proteomes" id="UP000009231"/>
    </source>
</evidence>
<dbReference type="KEGG" id="mew:MSWAN_1392"/>
<feature type="transmembrane region" description="Helical" evidence="1">
    <location>
        <begin position="356"/>
        <end position="374"/>
    </location>
</feature>
<feature type="transmembrane region" description="Helical" evidence="1">
    <location>
        <begin position="217"/>
        <end position="237"/>
    </location>
</feature>
<dbReference type="AlphaFoldDB" id="F6D739"/>
<reference evidence="2 3" key="1">
    <citation type="journal article" date="2014" name="Int. J. Syst. Evol. Microbiol.">
        <title>Methanobacterium paludis sp. nov. and a novel strain of Methanobacterium lacus isolated from northern peatlands.</title>
        <authorList>
            <person name="Cadillo-Quiroz H."/>
            <person name="Brauer S.L."/>
            <person name="Goodson N."/>
            <person name="Yavitt J.B."/>
            <person name="Zinder S.H."/>
        </authorList>
    </citation>
    <scope>NUCLEOTIDE SEQUENCE [LARGE SCALE GENOMIC DNA]</scope>
    <source>
        <strain evidence="3">DSM 25820 / JCM 18151 / SWAN1</strain>
    </source>
</reference>
<feature type="transmembrane region" description="Helical" evidence="1">
    <location>
        <begin position="296"/>
        <end position="316"/>
    </location>
</feature>
<evidence type="ECO:0000256" key="1">
    <source>
        <dbReference type="SAM" id="Phobius"/>
    </source>
</evidence>
<evidence type="ECO:0000313" key="2">
    <source>
        <dbReference type="EMBL" id="AEG18406.1"/>
    </source>
</evidence>
<organism evidence="2 3">
    <name type="scientific">Methanobacterium paludis (strain DSM 25820 / JCM 18151 / SWAN1)</name>
    <dbReference type="NCBI Taxonomy" id="868131"/>
    <lineage>
        <taxon>Archaea</taxon>
        <taxon>Methanobacteriati</taxon>
        <taxon>Methanobacteriota</taxon>
        <taxon>Methanomada group</taxon>
        <taxon>Methanobacteria</taxon>
        <taxon>Methanobacteriales</taxon>
        <taxon>Methanobacteriaceae</taxon>
        <taxon>Methanobacterium</taxon>
    </lineage>
</organism>
<feature type="transmembrane region" description="Helical" evidence="1">
    <location>
        <begin position="142"/>
        <end position="159"/>
    </location>
</feature>
<keyword evidence="1" id="KW-0812">Transmembrane</keyword>
<keyword evidence="3" id="KW-1185">Reference proteome</keyword>